<protein>
    <submittedName>
        <fullName evidence="2">Uncharacterized protein</fullName>
    </submittedName>
</protein>
<evidence type="ECO:0000256" key="1">
    <source>
        <dbReference type="SAM" id="MobiDB-lite"/>
    </source>
</evidence>
<feature type="region of interest" description="Disordered" evidence="1">
    <location>
        <begin position="23"/>
        <end position="96"/>
    </location>
</feature>
<evidence type="ECO:0000313" key="3">
    <source>
        <dbReference type="Proteomes" id="UP000799423"/>
    </source>
</evidence>
<dbReference type="AlphaFoldDB" id="A0A6A7B8N4"/>
<keyword evidence="3" id="KW-1185">Reference proteome</keyword>
<name>A0A6A7B8N4_9PLEO</name>
<proteinExistence type="predicted"/>
<reference evidence="2" key="1">
    <citation type="submission" date="2020-01" db="EMBL/GenBank/DDBJ databases">
        <authorList>
            <consortium name="DOE Joint Genome Institute"/>
            <person name="Haridas S."/>
            <person name="Albert R."/>
            <person name="Binder M."/>
            <person name="Bloem J."/>
            <person name="Labutti K."/>
            <person name="Salamov A."/>
            <person name="Andreopoulos B."/>
            <person name="Baker S.E."/>
            <person name="Barry K."/>
            <person name="Bills G."/>
            <person name="Bluhm B.H."/>
            <person name="Cannon C."/>
            <person name="Castanera R."/>
            <person name="Culley D.E."/>
            <person name="Daum C."/>
            <person name="Ezra D."/>
            <person name="Gonzalez J.B."/>
            <person name="Henrissat B."/>
            <person name="Kuo A."/>
            <person name="Liang C."/>
            <person name="Lipzen A."/>
            <person name="Lutzoni F."/>
            <person name="Magnuson J."/>
            <person name="Mondo S."/>
            <person name="Nolan M."/>
            <person name="Ohm R."/>
            <person name="Pangilinan J."/>
            <person name="Park H.-J."/>
            <person name="Ramirez L."/>
            <person name="Alfaro M."/>
            <person name="Sun H."/>
            <person name="Tritt A."/>
            <person name="Yoshinaga Y."/>
            <person name="Zwiers L.-H."/>
            <person name="Turgeon B.G."/>
            <person name="Goodwin S.B."/>
            <person name="Spatafora J.W."/>
            <person name="Crous P.W."/>
            <person name="Grigoriev I.V."/>
        </authorList>
    </citation>
    <scope>NUCLEOTIDE SEQUENCE</scope>
    <source>
        <strain evidence="2">IPT5</strain>
    </source>
</reference>
<gene>
    <name evidence="2" type="ORF">T440DRAFT_477938</name>
</gene>
<sequence>MIIIDDPKNDLNYQDDDETTAIATERGQSTRSRAPSSEISILTVNDRSPNTISTHTSKEKGKGKRLERSKPSSSEDQHKSIQDAHNKIQERTTYTSKRFSHIDTNGNQHKELIFGANEFDKIILLVAEREI</sequence>
<dbReference type="EMBL" id="MU006300">
    <property type="protein sequence ID" value="KAF2851916.1"/>
    <property type="molecule type" value="Genomic_DNA"/>
</dbReference>
<feature type="compositionally biased region" description="Basic and acidic residues" evidence="1">
    <location>
        <begin position="56"/>
        <end position="90"/>
    </location>
</feature>
<feature type="compositionally biased region" description="Polar residues" evidence="1">
    <location>
        <begin position="26"/>
        <end position="55"/>
    </location>
</feature>
<organism evidence="2 3">
    <name type="scientific">Plenodomus tracheiphilus IPT5</name>
    <dbReference type="NCBI Taxonomy" id="1408161"/>
    <lineage>
        <taxon>Eukaryota</taxon>
        <taxon>Fungi</taxon>
        <taxon>Dikarya</taxon>
        <taxon>Ascomycota</taxon>
        <taxon>Pezizomycotina</taxon>
        <taxon>Dothideomycetes</taxon>
        <taxon>Pleosporomycetidae</taxon>
        <taxon>Pleosporales</taxon>
        <taxon>Pleosporineae</taxon>
        <taxon>Leptosphaeriaceae</taxon>
        <taxon>Plenodomus</taxon>
    </lineage>
</organism>
<accession>A0A6A7B8N4</accession>
<dbReference type="Proteomes" id="UP000799423">
    <property type="component" value="Unassembled WGS sequence"/>
</dbReference>
<evidence type="ECO:0000313" key="2">
    <source>
        <dbReference type="EMBL" id="KAF2851916.1"/>
    </source>
</evidence>